<comment type="cofactor">
    <cofactor evidence="1">
        <name>Mg(2+)</name>
        <dbReference type="ChEBI" id="CHEBI:18420"/>
    </cofactor>
</comment>
<dbReference type="Pfam" id="PF00293">
    <property type="entry name" value="NUDIX"/>
    <property type="match status" value="1"/>
</dbReference>
<evidence type="ECO:0000313" key="5">
    <source>
        <dbReference type="Proteomes" id="UP000530850"/>
    </source>
</evidence>
<name>A0A7W5GPX2_9ACTN</name>
<dbReference type="CDD" id="cd03424">
    <property type="entry name" value="NUDIX_ADPRase_Nudt5_UGPPase_Nudt14"/>
    <property type="match status" value="1"/>
</dbReference>
<feature type="domain" description="Nudix hydrolase" evidence="3">
    <location>
        <begin position="65"/>
        <end position="202"/>
    </location>
</feature>
<dbReference type="GO" id="GO:0019693">
    <property type="term" value="P:ribose phosphate metabolic process"/>
    <property type="evidence" value="ECO:0007669"/>
    <property type="project" value="TreeGrafter"/>
</dbReference>
<dbReference type="InterPro" id="IPR015797">
    <property type="entry name" value="NUDIX_hydrolase-like_dom_sf"/>
</dbReference>
<evidence type="ECO:0000313" key="4">
    <source>
        <dbReference type="EMBL" id="MBB3171750.1"/>
    </source>
</evidence>
<dbReference type="PANTHER" id="PTHR11839:SF18">
    <property type="entry name" value="NUDIX HYDROLASE DOMAIN-CONTAINING PROTEIN"/>
    <property type="match status" value="1"/>
</dbReference>
<dbReference type="GO" id="GO:0047631">
    <property type="term" value="F:ADP-ribose diphosphatase activity"/>
    <property type="evidence" value="ECO:0007669"/>
    <property type="project" value="UniProtKB-EC"/>
</dbReference>
<accession>A0A7W5GPX2</accession>
<dbReference type="PANTHER" id="PTHR11839">
    <property type="entry name" value="UDP/ADP-SUGAR PYROPHOSPHATASE"/>
    <property type="match status" value="1"/>
</dbReference>
<protein>
    <submittedName>
        <fullName evidence="4">ADP-ribose pyrophosphatase</fullName>
        <ecNumber evidence="4">3.6.1.13</ecNumber>
    </submittedName>
</protein>
<dbReference type="PROSITE" id="PS51462">
    <property type="entry name" value="NUDIX"/>
    <property type="match status" value="1"/>
</dbReference>
<evidence type="ECO:0000256" key="2">
    <source>
        <dbReference type="ARBA" id="ARBA00022801"/>
    </source>
</evidence>
<dbReference type="AlphaFoldDB" id="A0A7W5GPX2"/>
<dbReference type="GO" id="GO:0006753">
    <property type="term" value="P:nucleoside phosphate metabolic process"/>
    <property type="evidence" value="ECO:0007669"/>
    <property type="project" value="TreeGrafter"/>
</dbReference>
<evidence type="ECO:0000259" key="3">
    <source>
        <dbReference type="PROSITE" id="PS51462"/>
    </source>
</evidence>
<dbReference type="GeneID" id="93356972"/>
<dbReference type="PROSITE" id="PS00893">
    <property type="entry name" value="NUDIX_BOX"/>
    <property type="match status" value="1"/>
</dbReference>
<reference evidence="4 5" key="1">
    <citation type="submission" date="2020-08" db="EMBL/GenBank/DDBJ databases">
        <title>Sequencing the genomes of 1000 actinobacteria strains.</title>
        <authorList>
            <person name="Klenk H.-P."/>
        </authorList>
    </citation>
    <scope>NUCLEOTIDE SEQUENCE [LARGE SCALE GENOMIC DNA]</scope>
    <source>
        <strain evidence="4 5">DSM 22242</strain>
    </source>
</reference>
<dbReference type="SUPFAM" id="SSF55811">
    <property type="entry name" value="Nudix"/>
    <property type="match status" value="1"/>
</dbReference>
<dbReference type="InterPro" id="IPR020084">
    <property type="entry name" value="NUDIX_hydrolase_CS"/>
</dbReference>
<keyword evidence="2 4" id="KW-0378">Hydrolase</keyword>
<evidence type="ECO:0000256" key="1">
    <source>
        <dbReference type="ARBA" id="ARBA00001946"/>
    </source>
</evidence>
<dbReference type="Gene3D" id="3.90.79.10">
    <property type="entry name" value="Nucleoside Triphosphate Pyrophosphohydrolase"/>
    <property type="match status" value="1"/>
</dbReference>
<sequence length="228" mass="25795">MTQENETRKHPKLVAIQQVSEGWINKYVLTYEKDNGETFTYESVSRKNLEDYTEQLERNAAGLPPKPDAVCIYPILPNDSILLIREFRYPLNAWCVALPAGLIDEGESLEETINRELMEETGCRLRTDLEGPAYQLLPQSGFSSTGMGEENVQVAIAYVEKAGEPQLGENELIETFELSRDEIGRFLDTNTSPIGTRCQLLLEASRRLQVLRKRLALAQNPLTKNDFA</sequence>
<dbReference type="InterPro" id="IPR000086">
    <property type="entry name" value="NUDIX_hydrolase_dom"/>
</dbReference>
<dbReference type="EMBL" id="JACHYA010000005">
    <property type="protein sequence ID" value="MBB3171750.1"/>
    <property type="molecule type" value="Genomic_DNA"/>
</dbReference>
<comment type="caution">
    <text evidence="4">The sequence shown here is derived from an EMBL/GenBank/DDBJ whole genome shotgun (WGS) entry which is preliminary data.</text>
</comment>
<dbReference type="RefSeq" id="WP_123185667.1">
    <property type="nucleotide sequence ID" value="NZ_CAPYQC010000001.1"/>
</dbReference>
<gene>
    <name evidence="4" type="ORF">FHR31_001576</name>
</gene>
<dbReference type="Proteomes" id="UP000530850">
    <property type="component" value="Unassembled WGS sequence"/>
</dbReference>
<dbReference type="EC" id="3.6.1.13" evidence="4"/>
<organism evidence="4 5">
    <name type="scientific">Parvibacter caecicola</name>
    <dbReference type="NCBI Taxonomy" id="747645"/>
    <lineage>
        <taxon>Bacteria</taxon>
        <taxon>Bacillati</taxon>
        <taxon>Actinomycetota</taxon>
        <taxon>Coriobacteriia</taxon>
        <taxon>Coriobacteriales</taxon>
        <taxon>Coriobacteriaceae</taxon>
        <taxon>Parvibacter</taxon>
    </lineage>
</organism>
<proteinExistence type="predicted"/>